<keyword evidence="3" id="KW-1185">Reference proteome</keyword>
<organism evidence="2 3">
    <name type="scientific">Prorocentrum cordatum</name>
    <dbReference type="NCBI Taxonomy" id="2364126"/>
    <lineage>
        <taxon>Eukaryota</taxon>
        <taxon>Sar</taxon>
        <taxon>Alveolata</taxon>
        <taxon>Dinophyceae</taxon>
        <taxon>Prorocentrales</taxon>
        <taxon>Prorocentraceae</taxon>
        <taxon>Prorocentrum</taxon>
    </lineage>
</organism>
<sequence>MAAPHQFIAAGLAEGDFLAVRYRVGGRRLWHRRLVVALVPGGTTVAGIMTPDLDEYDEDVADQANIAEWTMLLLGTIGPAAPAMGNDDVYDFRHIPLQAAVDAARTAAYARRGAVPVGPIVVNLAGRVGAGAPVGAAPPAAGGAAAAAAGGPGGGGGLAGLVAALGGPAGGPAVAAAAPAALVPVAAPAAPAAGAGAPPAGPGAAAAILGAPVAPAALAAPGAPAAAAAAPAAGAPAAPAVAGPGGDARIFGVVVDARGVRHVDFCTAVTRMTELPWPDRPVRGPRTLRWVAEFMAQRSGTPTAHHQRWLAETGLDPAGPGVEIHQTGCVVLETAITYDQEHATNLAHLELVARSIQVQEEKYRFLVEPDDASAADRSAMMGTSQLAGSACVCPALRDYLASELQKEMAVAKERRKAPVPQAAMLSLPEGGRLGPPPPSLLQASAGANSAARTSGEAGPPSREDGRQRNLFPLPQLTAADAAPGLSRTRRRARAGHALGHALDRANAAVHALNYLCGDKSSPESA</sequence>
<feature type="region of interest" description="Disordered" evidence="1">
    <location>
        <begin position="426"/>
        <end position="490"/>
    </location>
</feature>
<protein>
    <submittedName>
        <fullName evidence="2">Uncharacterized protein</fullName>
    </submittedName>
</protein>
<evidence type="ECO:0000313" key="2">
    <source>
        <dbReference type="EMBL" id="CAK0864715.1"/>
    </source>
</evidence>
<evidence type="ECO:0000313" key="3">
    <source>
        <dbReference type="Proteomes" id="UP001189429"/>
    </source>
</evidence>
<dbReference type="EMBL" id="CAUYUJ010016392">
    <property type="protein sequence ID" value="CAK0864715.1"/>
    <property type="molecule type" value="Genomic_DNA"/>
</dbReference>
<reference evidence="2" key="1">
    <citation type="submission" date="2023-10" db="EMBL/GenBank/DDBJ databases">
        <authorList>
            <person name="Chen Y."/>
            <person name="Shah S."/>
            <person name="Dougan E. K."/>
            <person name="Thang M."/>
            <person name="Chan C."/>
        </authorList>
    </citation>
    <scope>NUCLEOTIDE SEQUENCE [LARGE SCALE GENOMIC DNA]</scope>
</reference>
<gene>
    <name evidence="2" type="ORF">PCOR1329_LOCUS52503</name>
</gene>
<comment type="caution">
    <text evidence="2">The sequence shown here is derived from an EMBL/GenBank/DDBJ whole genome shotgun (WGS) entry which is preliminary data.</text>
</comment>
<proteinExistence type="predicted"/>
<evidence type="ECO:0000256" key="1">
    <source>
        <dbReference type="SAM" id="MobiDB-lite"/>
    </source>
</evidence>
<dbReference type="Proteomes" id="UP001189429">
    <property type="component" value="Unassembled WGS sequence"/>
</dbReference>
<accession>A0ABN9UX36</accession>
<feature type="non-terminal residue" evidence="2">
    <location>
        <position position="525"/>
    </location>
</feature>
<name>A0ABN9UX36_9DINO</name>